<keyword evidence="2" id="KW-1185">Reference proteome</keyword>
<accession>A0ABW5LYG9</accession>
<proteinExistence type="predicted"/>
<sequence length="147" mass="16141">MTMNPVSAFCEDQQSVYMSGGLAHMILVHGSIITFKDGVGRMMLLSENRETPVKAEFIDPTTGKKQTQTGTTWTGGQMIGPSAYNPVVNCLYFYSQDGFFKGSLRTDLSDIKHWQNVLKPKLTWTGGRPNAVGPAMNVLKMQFAADG</sequence>
<organism evidence="1 2">
    <name type="scientific">Spirosoma soli</name>
    <dbReference type="NCBI Taxonomy" id="1770529"/>
    <lineage>
        <taxon>Bacteria</taxon>
        <taxon>Pseudomonadati</taxon>
        <taxon>Bacteroidota</taxon>
        <taxon>Cytophagia</taxon>
        <taxon>Cytophagales</taxon>
        <taxon>Cytophagaceae</taxon>
        <taxon>Spirosoma</taxon>
    </lineage>
</organism>
<evidence type="ECO:0000313" key="2">
    <source>
        <dbReference type="Proteomes" id="UP001597469"/>
    </source>
</evidence>
<reference evidence="2" key="1">
    <citation type="journal article" date="2019" name="Int. J. Syst. Evol. Microbiol.">
        <title>The Global Catalogue of Microorganisms (GCM) 10K type strain sequencing project: providing services to taxonomists for standard genome sequencing and annotation.</title>
        <authorList>
            <consortium name="The Broad Institute Genomics Platform"/>
            <consortium name="The Broad Institute Genome Sequencing Center for Infectious Disease"/>
            <person name="Wu L."/>
            <person name="Ma J."/>
        </authorList>
    </citation>
    <scope>NUCLEOTIDE SEQUENCE [LARGE SCALE GENOMIC DNA]</scope>
    <source>
        <strain evidence="2">KCTC 42805</strain>
    </source>
</reference>
<dbReference type="RefSeq" id="WP_381517455.1">
    <property type="nucleotide sequence ID" value="NZ_JBHULN010000001.1"/>
</dbReference>
<protein>
    <submittedName>
        <fullName evidence="1">Uncharacterized protein</fullName>
    </submittedName>
</protein>
<evidence type="ECO:0000313" key="1">
    <source>
        <dbReference type="EMBL" id="MFD2569054.1"/>
    </source>
</evidence>
<gene>
    <name evidence="1" type="ORF">ACFSUS_00320</name>
</gene>
<comment type="caution">
    <text evidence="1">The sequence shown here is derived from an EMBL/GenBank/DDBJ whole genome shotgun (WGS) entry which is preliminary data.</text>
</comment>
<dbReference type="EMBL" id="JBHULN010000001">
    <property type="protein sequence ID" value="MFD2569054.1"/>
    <property type="molecule type" value="Genomic_DNA"/>
</dbReference>
<name>A0ABW5LYG9_9BACT</name>
<dbReference type="Proteomes" id="UP001597469">
    <property type="component" value="Unassembled WGS sequence"/>
</dbReference>